<evidence type="ECO:0000256" key="2">
    <source>
        <dbReference type="RuleBase" id="RU361173"/>
    </source>
</evidence>
<protein>
    <submittedName>
        <fullName evidence="5">Pectate lyase</fullName>
    </submittedName>
</protein>
<evidence type="ECO:0000313" key="6">
    <source>
        <dbReference type="Proteomes" id="UP000273145"/>
    </source>
</evidence>
<keyword evidence="2" id="KW-0119">Carbohydrate metabolism</keyword>
<feature type="chain" id="PRO_5019462186" evidence="3">
    <location>
        <begin position="26"/>
        <end position="328"/>
    </location>
</feature>
<evidence type="ECO:0000256" key="3">
    <source>
        <dbReference type="SAM" id="SignalP"/>
    </source>
</evidence>
<evidence type="ECO:0000256" key="1">
    <source>
        <dbReference type="ARBA" id="ARBA00023239"/>
    </source>
</evidence>
<dbReference type="InterPro" id="IPR045032">
    <property type="entry name" value="PEL"/>
</dbReference>
<organism evidence="5 6">
    <name type="scientific">Paenibacillus lentus</name>
    <dbReference type="NCBI Taxonomy" id="1338368"/>
    <lineage>
        <taxon>Bacteria</taxon>
        <taxon>Bacillati</taxon>
        <taxon>Bacillota</taxon>
        <taxon>Bacilli</taxon>
        <taxon>Bacillales</taxon>
        <taxon>Paenibacillaceae</taxon>
        <taxon>Paenibacillus</taxon>
    </lineage>
</organism>
<dbReference type="Proteomes" id="UP000273145">
    <property type="component" value="Chromosome"/>
</dbReference>
<keyword evidence="6" id="KW-1185">Reference proteome</keyword>
<dbReference type="PANTHER" id="PTHR31683:SF18">
    <property type="entry name" value="PECTATE LYASE 21-RELATED"/>
    <property type="match status" value="1"/>
</dbReference>
<dbReference type="InterPro" id="IPR002022">
    <property type="entry name" value="Pec_lyase"/>
</dbReference>
<comment type="similarity">
    <text evidence="2">Belongs to the polysaccharide lyase 1 family.</text>
</comment>
<feature type="domain" description="Pectate lyase" evidence="4">
    <location>
        <begin position="44"/>
        <end position="263"/>
    </location>
</feature>
<dbReference type="InterPro" id="IPR011050">
    <property type="entry name" value="Pectin_lyase_fold/virulence"/>
</dbReference>
<dbReference type="EMBL" id="CP034248">
    <property type="protein sequence ID" value="AZK48986.1"/>
    <property type="molecule type" value="Genomic_DNA"/>
</dbReference>
<dbReference type="GO" id="GO:0005576">
    <property type="term" value="C:extracellular region"/>
    <property type="evidence" value="ECO:0007669"/>
    <property type="project" value="UniProtKB-SubCell"/>
</dbReference>
<keyword evidence="2" id="KW-0624">Polysaccharide degradation</keyword>
<dbReference type="PANTHER" id="PTHR31683">
    <property type="entry name" value="PECTATE LYASE 18-RELATED"/>
    <property type="match status" value="1"/>
</dbReference>
<keyword evidence="2" id="KW-0964">Secreted</keyword>
<dbReference type="SMART" id="SM00656">
    <property type="entry name" value="Amb_all"/>
    <property type="match status" value="1"/>
</dbReference>
<reference evidence="5 6" key="1">
    <citation type="submission" date="2018-11" db="EMBL/GenBank/DDBJ databases">
        <title>Genome sequencing of Paenibacillus lentus DSM25539(T).</title>
        <authorList>
            <person name="Kook J.-K."/>
            <person name="Park S.-N."/>
            <person name="Lim Y.K."/>
        </authorList>
    </citation>
    <scope>NUCLEOTIDE SEQUENCE [LARGE SCALE GENOMIC DNA]</scope>
    <source>
        <strain evidence="5 6">DSM 25539</strain>
    </source>
</reference>
<keyword evidence="1 2" id="KW-0456">Lyase</keyword>
<dbReference type="Gene3D" id="2.160.20.10">
    <property type="entry name" value="Single-stranded right-handed beta-helix, Pectin lyase-like"/>
    <property type="match status" value="1"/>
</dbReference>
<dbReference type="GO" id="GO:0030570">
    <property type="term" value="F:pectate lyase activity"/>
    <property type="evidence" value="ECO:0007669"/>
    <property type="project" value="InterPro"/>
</dbReference>
<name>A0A3S8S1B3_9BACL</name>
<dbReference type="GO" id="GO:0000272">
    <property type="term" value="P:polysaccharide catabolic process"/>
    <property type="evidence" value="ECO:0007669"/>
    <property type="project" value="UniProtKB-KW"/>
</dbReference>
<sequence>MKQRLALLLLLTVMISMFSLPSSQAADPGYVGFATLNGGTTGGAGGTSVTVTTGAALQTALKNKGSEPLTIYVSGKITPANSSDNKISVKDVNDVSILGLGAGAEFEGIGIKVTRASNIIIRNLKIHHVNIGDKDAISIEGPANNVWVDHNELYSTLDSNKDYYDGLIDVKKNAEYITISYNYIHDSWKTSLVGSSDSDNYDRKITYHHNRFENINSRGPLFRFGQGHLFNNYYNNIIDTGINSRMGATLRIENNVFENSKDPIVTLYSKEQGYWDVKGNLYVNSTGSMPTTSTTSYTPPYSYTLDAANTVKNHVIANAGVGKINVGN</sequence>
<proteinExistence type="inferred from homology"/>
<dbReference type="InterPro" id="IPR012334">
    <property type="entry name" value="Pectin_lyas_fold"/>
</dbReference>
<evidence type="ECO:0000313" key="5">
    <source>
        <dbReference type="EMBL" id="AZK48986.1"/>
    </source>
</evidence>
<keyword evidence="3" id="KW-0732">Signal</keyword>
<dbReference type="OrthoDB" id="148600at2"/>
<dbReference type="Pfam" id="PF00544">
    <property type="entry name" value="Pectate_lyase_4"/>
    <property type="match status" value="1"/>
</dbReference>
<dbReference type="AlphaFoldDB" id="A0A3S8S1B3"/>
<accession>A0A3S8S1B3</accession>
<dbReference type="SUPFAM" id="SSF51126">
    <property type="entry name" value="Pectin lyase-like"/>
    <property type="match status" value="1"/>
</dbReference>
<comment type="subcellular location">
    <subcellularLocation>
        <location evidence="2">Secreted</location>
    </subcellularLocation>
</comment>
<dbReference type="KEGG" id="plen:EIM92_10995"/>
<gene>
    <name evidence="5" type="ORF">EIM92_10995</name>
</gene>
<evidence type="ECO:0000259" key="4">
    <source>
        <dbReference type="SMART" id="SM00656"/>
    </source>
</evidence>
<feature type="signal peptide" evidence="3">
    <location>
        <begin position="1"/>
        <end position="25"/>
    </location>
</feature>